<reference evidence="5 6" key="1">
    <citation type="submission" date="2019-06" db="EMBL/GenBank/DDBJ databases">
        <title>Genome analyses of bacteria isolated from kimchi.</title>
        <authorList>
            <person name="Lee S."/>
            <person name="Ahn S."/>
            <person name="Roh S."/>
        </authorList>
    </citation>
    <scope>NUCLEOTIDE SEQUENCE [LARGE SCALE GENOMIC DNA]</scope>
    <source>
        <strain evidence="5 6">CBA3630</strain>
    </source>
</reference>
<dbReference type="Proteomes" id="UP000321296">
    <property type="component" value="Chromosome"/>
</dbReference>
<dbReference type="PANTHER" id="PTHR10353">
    <property type="entry name" value="GLYCOSYL HYDROLASE"/>
    <property type="match status" value="1"/>
</dbReference>
<dbReference type="RefSeq" id="WP_147651923.1">
    <property type="nucleotide sequence ID" value="NZ_CP042383.1"/>
</dbReference>
<dbReference type="PANTHER" id="PTHR10353:SF122">
    <property type="entry name" value="6-PHOSPHO-BETA-GLUCOSIDASE ASCB-RELATED"/>
    <property type="match status" value="1"/>
</dbReference>
<dbReference type="AlphaFoldDB" id="A0A5B8T6R1"/>
<dbReference type="FunFam" id="3.20.20.80:FF:000004">
    <property type="entry name" value="Beta-glucosidase 6-phospho-beta-glucosidase"/>
    <property type="match status" value="1"/>
</dbReference>
<evidence type="ECO:0000313" key="5">
    <source>
        <dbReference type="EMBL" id="QEA42858.1"/>
    </source>
</evidence>
<dbReference type="GO" id="GO:0005829">
    <property type="term" value="C:cytosol"/>
    <property type="evidence" value="ECO:0007669"/>
    <property type="project" value="TreeGrafter"/>
</dbReference>
<dbReference type="SUPFAM" id="SSF51445">
    <property type="entry name" value="(Trans)glycosidases"/>
    <property type="match status" value="1"/>
</dbReference>
<keyword evidence="2 5" id="KW-0378">Hydrolase</keyword>
<dbReference type="KEGG" id="lpse:FGL85_10240"/>
<dbReference type="InterPro" id="IPR001360">
    <property type="entry name" value="Glyco_hydro_1"/>
</dbReference>
<dbReference type="EMBL" id="CP042383">
    <property type="protein sequence ID" value="QEA42858.1"/>
    <property type="molecule type" value="Genomic_DNA"/>
</dbReference>
<protein>
    <submittedName>
        <fullName evidence="5">Glycoside hydrolase family 1 protein</fullName>
    </submittedName>
</protein>
<gene>
    <name evidence="5" type="ORF">FGL85_10240</name>
</gene>
<dbReference type="InterPro" id="IPR017853">
    <property type="entry name" value="GH"/>
</dbReference>
<dbReference type="GO" id="GO:0008422">
    <property type="term" value="F:beta-glucosidase activity"/>
    <property type="evidence" value="ECO:0007669"/>
    <property type="project" value="TreeGrafter"/>
</dbReference>
<name>A0A5B8T6R1_LEUPS</name>
<dbReference type="Gene3D" id="3.20.20.80">
    <property type="entry name" value="Glycosidases"/>
    <property type="match status" value="1"/>
</dbReference>
<dbReference type="PRINTS" id="PR00131">
    <property type="entry name" value="GLHYDRLASE1"/>
</dbReference>
<evidence type="ECO:0000256" key="2">
    <source>
        <dbReference type="ARBA" id="ARBA00022801"/>
    </source>
</evidence>
<comment type="similarity">
    <text evidence="1 4">Belongs to the glycosyl hydrolase 1 family.</text>
</comment>
<organism evidence="5 6">
    <name type="scientific">Leuconostoc pseudomesenteroides</name>
    <dbReference type="NCBI Taxonomy" id="33968"/>
    <lineage>
        <taxon>Bacteria</taxon>
        <taxon>Bacillati</taxon>
        <taxon>Bacillota</taxon>
        <taxon>Bacilli</taxon>
        <taxon>Lactobacillales</taxon>
        <taxon>Lactobacillaceae</taxon>
        <taxon>Leuconostoc</taxon>
    </lineage>
</organism>
<evidence type="ECO:0000256" key="1">
    <source>
        <dbReference type="ARBA" id="ARBA00010838"/>
    </source>
</evidence>
<evidence type="ECO:0000313" key="6">
    <source>
        <dbReference type="Proteomes" id="UP000321296"/>
    </source>
</evidence>
<dbReference type="GO" id="GO:0016052">
    <property type="term" value="P:carbohydrate catabolic process"/>
    <property type="evidence" value="ECO:0007669"/>
    <property type="project" value="TreeGrafter"/>
</dbReference>
<sequence>MTTMPTGFFWGNSTSSMQTEGFQGVRGKSTYDLKKETTWEKTIDEYHRYPEDFDLMAEMGVNMYRFEISWARVVPDGDGEFNEAGIQFYSDMIDALQARGIQPMIALYHFDMPLALAEKYNGFLSRHVVDAYVRYAKEIISRFADRVTYWLTFNEHNLYFTNMAYDIGGAINAEQSLDNLYQIFHHTMLAHAHVANFVHEQFNQLKIGGMLAYQVTYPATSKPTDVFAARRVDTFLNDNLLTMFTAGHYLPEVLAFVATHNIDMDYQPKDDAVLSKQTSDFIAFSYYRTDMLNADKIPDGTAPNRYLDIANETNPYLTANEWSWTIDPLGFRNALTSIYSRYQLPVFPVENGLGWREEMTDDQMIQDDYRIQYHRDHIDAMKQAMIEDGTNVIGYLGWGLIDIPSSSGDMNKRYGAVYVNRTNEEERDMSRSKKASFDYLRDVFKSNGFNS</sequence>
<evidence type="ECO:0000256" key="4">
    <source>
        <dbReference type="RuleBase" id="RU003690"/>
    </source>
</evidence>
<keyword evidence="3" id="KW-0326">Glycosidase</keyword>
<dbReference type="Pfam" id="PF00232">
    <property type="entry name" value="Glyco_hydro_1"/>
    <property type="match status" value="1"/>
</dbReference>
<evidence type="ECO:0000256" key="3">
    <source>
        <dbReference type="ARBA" id="ARBA00023295"/>
    </source>
</evidence>
<proteinExistence type="inferred from homology"/>
<accession>A0A5B8T6R1</accession>